<evidence type="ECO:0000256" key="1">
    <source>
        <dbReference type="SAM" id="MobiDB-lite"/>
    </source>
</evidence>
<protein>
    <submittedName>
        <fullName evidence="2">Uncharacterized protein</fullName>
    </submittedName>
</protein>
<dbReference type="Proteomes" id="UP000239757">
    <property type="component" value="Unassembled WGS sequence"/>
</dbReference>
<organism evidence="2 3">
    <name type="scientific">Gossypium barbadense</name>
    <name type="common">Sea Island cotton</name>
    <name type="synonym">Hibiscus barbadensis</name>
    <dbReference type="NCBI Taxonomy" id="3634"/>
    <lineage>
        <taxon>Eukaryota</taxon>
        <taxon>Viridiplantae</taxon>
        <taxon>Streptophyta</taxon>
        <taxon>Embryophyta</taxon>
        <taxon>Tracheophyta</taxon>
        <taxon>Spermatophyta</taxon>
        <taxon>Magnoliopsida</taxon>
        <taxon>eudicotyledons</taxon>
        <taxon>Gunneridae</taxon>
        <taxon>Pentapetalae</taxon>
        <taxon>rosids</taxon>
        <taxon>malvids</taxon>
        <taxon>Malvales</taxon>
        <taxon>Malvaceae</taxon>
        <taxon>Malvoideae</taxon>
        <taxon>Gossypium</taxon>
    </lineage>
</organism>
<dbReference type="AlphaFoldDB" id="A0A2P5YJJ1"/>
<reference evidence="2 3" key="1">
    <citation type="submission" date="2015-01" db="EMBL/GenBank/DDBJ databases">
        <title>Genome of allotetraploid Gossypium barbadense reveals genomic plasticity and fiber elongation in cotton evolution.</title>
        <authorList>
            <person name="Chen X."/>
            <person name="Liu X."/>
            <person name="Zhao B."/>
            <person name="Zheng H."/>
            <person name="Hu Y."/>
            <person name="Lu G."/>
            <person name="Yang C."/>
            <person name="Chen J."/>
            <person name="Shan C."/>
            <person name="Zhang L."/>
            <person name="Zhou Y."/>
            <person name="Wang L."/>
            <person name="Guo W."/>
            <person name="Bai Y."/>
            <person name="Ruan J."/>
            <person name="Shangguan X."/>
            <person name="Mao Y."/>
            <person name="Jiang J."/>
            <person name="Zhu Y."/>
            <person name="Lei J."/>
            <person name="Kang H."/>
            <person name="Chen S."/>
            <person name="He X."/>
            <person name="Wang R."/>
            <person name="Wang Y."/>
            <person name="Chen J."/>
            <person name="Wang L."/>
            <person name="Yu S."/>
            <person name="Wang B."/>
            <person name="Wei J."/>
            <person name="Song S."/>
            <person name="Lu X."/>
            <person name="Gao Z."/>
            <person name="Gu W."/>
            <person name="Deng X."/>
            <person name="Ma D."/>
            <person name="Wang S."/>
            <person name="Liang W."/>
            <person name="Fang L."/>
            <person name="Cai C."/>
            <person name="Zhu X."/>
            <person name="Zhou B."/>
            <person name="Zhang Y."/>
            <person name="Chen Z."/>
            <person name="Xu S."/>
            <person name="Zhu R."/>
            <person name="Wang S."/>
            <person name="Zhang T."/>
            <person name="Zhao G."/>
        </authorList>
    </citation>
    <scope>NUCLEOTIDE SEQUENCE [LARGE SCALE GENOMIC DNA]</scope>
    <source>
        <strain evidence="3">cv. Xinhai21</strain>
        <tissue evidence="2">Leaf</tissue>
    </source>
</reference>
<sequence>MSLKEVHEPFSSNSRGPIHEEQRLQIEELDEWRTHKREHTTNQNYARTSSIPFQINLRLEIKFYWMPQILTLSLPNLMKKFLLRYLAFFHSVQSRFTTLTRLSTRACLEPCGNRTKILPSKGYDKSPRPWDRAVGEIAKTTRAWTFIHGCGRREQSRTAVCTNTPKNIGLSPGRVSQNLLIPFTIHHLLHPKSLTLVAASPHGLPATPVSHLQSTEEEALEDIIDDVPPCHEDPPPQPPPPSRPVNAAASYNDISSRLTQFKQQCFQHFDNIDATLQQICHHFHISSPPPPCEPSRDEDV</sequence>
<accession>A0A2P5YJJ1</accession>
<feature type="region of interest" description="Disordered" evidence="1">
    <location>
        <begin position="226"/>
        <end position="246"/>
    </location>
</feature>
<gene>
    <name evidence="2" type="ORF">GOBAR_AA04810</name>
</gene>
<evidence type="ECO:0000313" key="3">
    <source>
        <dbReference type="Proteomes" id="UP000239757"/>
    </source>
</evidence>
<name>A0A2P5YJJ1_GOSBA</name>
<evidence type="ECO:0000313" key="2">
    <source>
        <dbReference type="EMBL" id="PPS15770.1"/>
    </source>
</evidence>
<dbReference type="EMBL" id="KZ663107">
    <property type="protein sequence ID" value="PPS15770.1"/>
    <property type="molecule type" value="Genomic_DNA"/>
</dbReference>
<proteinExistence type="predicted"/>